<protein>
    <submittedName>
        <fullName evidence="1">Uncharacterized protein</fullName>
    </submittedName>
</protein>
<keyword evidence="2" id="KW-1185">Reference proteome</keyword>
<dbReference type="KEGG" id="nti:DNFV4_01634"/>
<dbReference type="RefSeq" id="WP_289268151.1">
    <property type="nucleotide sequence ID" value="NZ_OX365700.1"/>
</dbReference>
<evidence type="ECO:0000313" key="1">
    <source>
        <dbReference type="EMBL" id="CAI4031206.1"/>
    </source>
</evidence>
<proteinExistence type="predicted"/>
<accession>A0AA86MY48</accession>
<name>A0AA86MY48_9BACT</name>
<dbReference type="EMBL" id="OX365700">
    <property type="protein sequence ID" value="CAI4031206.1"/>
    <property type="molecule type" value="Genomic_DNA"/>
</dbReference>
<reference evidence="1" key="1">
    <citation type="submission" date="2022-10" db="EMBL/GenBank/DDBJ databases">
        <authorList>
            <person name="Koch H."/>
        </authorList>
    </citation>
    <scope>NUCLEOTIDE SEQUENCE</scope>
    <source>
        <strain evidence="1">DNF</strain>
    </source>
</reference>
<evidence type="ECO:0000313" key="2">
    <source>
        <dbReference type="Proteomes" id="UP001179121"/>
    </source>
</evidence>
<dbReference type="Proteomes" id="UP001179121">
    <property type="component" value="Chromosome"/>
</dbReference>
<sequence>MLRFLGLLVLISLSFAAGYVFGQLPLKPLTEKVRELSKNVMDTTLGIERDLRRRHGLVDAKARLVQAKLELADRNYGNATKELAETIDAMEQALHGTREPAASARLRTLVAQVKEVRLELTIGKKFGPGKLDGIQKDLDELLQK</sequence>
<organism evidence="1 2">
    <name type="scientific">Nitrospira tepida</name>
    <dbReference type="NCBI Taxonomy" id="2973512"/>
    <lineage>
        <taxon>Bacteria</taxon>
        <taxon>Pseudomonadati</taxon>
        <taxon>Nitrospirota</taxon>
        <taxon>Nitrospiria</taxon>
        <taxon>Nitrospirales</taxon>
        <taxon>Nitrospiraceae</taxon>
        <taxon>Nitrospira</taxon>
    </lineage>
</organism>
<gene>
    <name evidence="1" type="ORF">DNFV4_01634</name>
</gene>
<dbReference type="AlphaFoldDB" id="A0AA86MY48"/>